<evidence type="ECO:0000313" key="4">
    <source>
        <dbReference type="Proteomes" id="UP000594262"/>
    </source>
</evidence>
<dbReference type="GeneID" id="136823827"/>
<sequence>MTRTWIKFLFLCVVKYITSSKRKPSLTFNDARRNFRLETQVLLCIPEERLPKCIAHCLNNPTCLAVNFNAELRKCELLGTTMNERPDQGKDAKGWLYYGPREEDVRKENCEFADLQNTHGEKYCCPKGKSGNRCQYTNICLERYFGYCIDTHTATKTNNHFGILDSLSHCVNRCIREEADGCDYHIRQSDGKAWCTARYGGGYSDTEPQTSPMGCFTIIRKNCMRNTTLTCLYVNGDWFGHSELKYSQPSVLTEGFCRKVCFDRRRETDDTINAMKYDVTNSICNCMKATTYTENPNDTNRICLIQEQSEFQ</sequence>
<feature type="chain" id="PRO_5029895574" description="Apple domain-containing protein" evidence="1">
    <location>
        <begin position="21"/>
        <end position="312"/>
    </location>
</feature>
<dbReference type="RefSeq" id="XP_066936098.1">
    <property type="nucleotide sequence ID" value="XM_067079997.1"/>
</dbReference>
<dbReference type="InterPro" id="IPR003609">
    <property type="entry name" value="Pan_app"/>
</dbReference>
<dbReference type="EnsemblMetazoa" id="CLYHEMT002115.1">
    <property type="protein sequence ID" value="CLYHEMP002115.1"/>
    <property type="gene ID" value="CLYHEMG002115"/>
</dbReference>
<dbReference type="Proteomes" id="UP000594262">
    <property type="component" value="Unplaced"/>
</dbReference>
<reference evidence="3" key="1">
    <citation type="submission" date="2021-01" db="UniProtKB">
        <authorList>
            <consortium name="EnsemblMetazoa"/>
        </authorList>
    </citation>
    <scope>IDENTIFICATION</scope>
</reference>
<feature type="domain" description="Apple" evidence="2">
    <location>
        <begin position="52"/>
        <end position="97"/>
    </location>
</feature>
<evidence type="ECO:0000313" key="3">
    <source>
        <dbReference type="EnsemblMetazoa" id="CLYHEMP002115.1"/>
    </source>
</evidence>
<evidence type="ECO:0000259" key="2">
    <source>
        <dbReference type="Pfam" id="PF00024"/>
    </source>
</evidence>
<protein>
    <recommendedName>
        <fullName evidence="2">Apple domain-containing protein</fullName>
    </recommendedName>
</protein>
<keyword evidence="1" id="KW-0732">Signal</keyword>
<dbReference type="AlphaFoldDB" id="A0A7M5TUK2"/>
<evidence type="ECO:0000256" key="1">
    <source>
        <dbReference type="SAM" id="SignalP"/>
    </source>
</evidence>
<feature type="signal peptide" evidence="1">
    <location>
        <begin position="1"/>
        <end position="20"/>
    </location>
</feature>
<accession>A0A7M5TUK2</accession>
<proteinExistence type="predicted"/>
<dbReference type="Pfam" id="PF00024">
    <property type="entry name" value="PAN_1"/>
    <property type="match status" value="1"/>
</dbReference>
<keyword evidence="4" id="KW-1185">Reference proteome</keyword>
<name>A0A7M5TUK2_9CNID</name>
<dbReference type="SUPFAM" id="SSF57414">
    <property type="entry name" value="Hairpin loop containing domain-like"/>
    <property type="match status" value="1"/>
</dbReference>
<organism evidence="3 4">
    <name type="scientific">Clytia hemisphaerica</name>
    <dbReference type="NCBI Taxonomy" id="252671"/>
    <lineage>
        <taxon>Eukaryota</taxon>
        <taxon>Metazoa</taxon>
        <taxon>Cnidaria</taxon>
        <taxon>Hydrozoa</taxon>
        <taxon>Hydroidolina</taxon>
        <taxon>Leptothecata</taxon>
        <taxon>Obeliida</taxon>
        <taxon>Clytiidae</taxon>
        <taxon>Clytia</taxon>
    </lineage>
</organism>